<comment type="caution">
    <text evidence="3">The sequence shown here is derived from an EMBL/GenBank/DDBJ whole genome shotgun (WGS) entry which is preliminary data.</text>
</comment>
<dbReference type="SUPFAM" id="SSF56436">
    <property type="entry name" value="C-type lectin-like"/>
    <property type="match status" value="2"/>
</dbReference>
<accession>A0A8J7TEI6</accession>
<gene>
    <name evidence="3" type="primary">Mrc2_8</name>
    <name evidence="3" type="ORF">GTO95_0017461</name>
</gene>
<keyword evidence="1" id="KW-1015">Disulfide bond</keyword>
<feature type="non-terminal residue" evidence="3">
    <location>
        <position position="1"/>
    </location>
</feature>
<dbReference type="SMART" id="SM00034">
    <property type="entry name" value="CLECT"/>
    <property type="match status" value="2"/>
</dbReference>
<dbReference type="InterPro" id="IPR001304">
    <property type="entry name" value="C-type_lectin-like"/>
</dbReference>
<dbReference type="InterPro" id="IPR016187">
    <property type="entry name" value="CTDL_fold"/>
</dbReference>
<dbReference type="AlphaFoldDB" id="A0A8J7TEI6"/>
<name>A0A8J7TEI6_ATRSP</name>
<dbReference type="Pfam" id="PF00059">
    <property type="entry name" value="Lectin_C"/>
    <property type="match status" value="2"/>
</dbReference>
<dbReference type="InterPro" id="IPR018378">
    <property type="entry name" value="C-type_lectin_CS"/>
</dbReference>
<feature type="domain" description="C-type lectin" evidence="2">
    <location>
        <begin position="114"/>
        <end position="226"/>
    </location>
</feature>
<evidence type="ECO:0000256" key="1">
    <source>
        <dbReference type="ARBA" id="ARBA00023157"/>
    </source>
</evidence>
<feature type="domain" description="C-type lectin" evidence="2">
    <location>
        <begin position="1"/>
        <end position="109"/>
    </location>
</feature>
<protein>
    <submittedName>
        <fullName evidence="3">MRC2 protein</fullName>
    </submittedName>
</protein>
<dbReference type="PANTHER" id="PTHR45784">
    <property type="entry name" value="C-TYPE LECTIN DOMAIN FAMILY 20 MEMBER A-RELATED"/>
    <property type="match status" value="1"/>
</dbReference>
<dbReference type="Gene3D" id="3.10.100.10">
    <property type="entry name" value="Mannose-Binding Protein A, subunit A"/>
    <property type="match status" value="2"/>
</dbReference>
<proteinExistence type="predicted"/>
<reference evidence="3" key="1">
    <citation type="journal article" date="2021" name="Cell">
        <title>Tracing the genetic footprints of vertebrate landing in non-teleost ray-finned fishes.</title>
        <authorList>
            <person name="Bi X."/>
            <person name="Wang K."/>
            <person name="Yang L."/>
            <person name="Pan H."/>
            <person name="Jiang H."/>
            <person name="Wei Q."/>
            <person name="Fang M."/>
            <person name="Yu H."/>
            <person name="Zhu C."/>
            <person name="Cai Y."/>
            <person name="He Y."/>
            <person name="Gan X."/>
            <person name="Zeng H."/>
            <person name="Yu D."/>
            <person name="Zhu Y."/>
            <person name="Jiang H."/>
            <person name="Qiu Q."/>
            <person name="Yang H."/>
            <person name="Zhang Y.E."/>
            <person name="Wang W."/>
            <person name="Zhu M."/>
            <person name="He S."/>
            <person name="Zhang G."/>
        </authorList>
    </citation>
    <scope>NUCLEOTIDE SEQUENCE</scope>
    <source>
        <strain evidence="3">Allg_001</strain>
    </source>
</reference>
<keyword evidence="4" id="KW-1185">Reference proteome</keyword>
<dbReference type="PROSITE" id="PS50041">
    <property type="entry name" value="C_TYPE_LECTIN_2"/>
    <property type="match status" value="2"/>
</dbReference>
<feature type="non-terminal residue" evidence="3">
    <location>
        <position position="233"/>
    </location>
</feature>
<dbReference type="EMBL" id="JAAWVO010052600">
    <property type="protein sequence ID" value="MBN3320797.1"/>
    <property type="molecule type" value="Genomic_DNA"/>
</dbReference>
<dbReference type="Proteomes" id="UP000736164">
    <property type="component" value="Unassembled WGS sequence"/>
</dbReference>
<dbReference type="InterPro" id="IPR016186">
    <property type="entry name" value="C-type_lectin-like/link_sf"/>
</dbReference>
<evidence type="ECO:0000259" key="2">
    <source>
        <dbReference type="PROSITE" id="PS50041"/>
    </source>
</evidence>
<evidence type="ECO:0000313" key="3">
    <source>
        <dbReference type="EMBL" id="MBN3320797.1"/>
    </source>
</evidence>
<dbReference type="PROSITE" id="PS00615">
    <property type="entry name" value="C_TYPE_LECTIN_1"/>
    <property type="match status" value="1"/>
</dbReference>
<evidence type="ECO:0000313" key="4">
    <source>
        <dbReference type="Proteomes" id="UP000736164"/>
    </source>
</evidence>
<organism evidence="3 4">
    <name type="scientific">Atractosteus spatula</name>
    <name type="common">Alligator gar</name>
    <name type="synonym">Lepisosteus spatula</name>
    <dbReference type="NCBI Taxonomy" id="7917"/>
    <lineage>
        <taxon>Eukaryota</taxon>
        <taxon>Metazoa</taxon>
        <taxon>Chordata</taxon>
        <taxon>Craniata</taxon>
        <taxon>Vertebrata</taxon>
        <taxon>Euteleostomi</taxon>
        <taxon>Actinopterygii</taxon>
        <taxon>Neopterygii</taxon>
        <taxon>Holostei</taxon>
        <taxon>Semionotiformes</taxon>
        <taxon>Lepisosteidae</taxon>
        <taxon>Atractosteus</taxon>
    </lineage>
</organism>
<sequence>VSTPLNWADAQRYCRDKHIDLASIHSREQLDRLLSNAEKTFYAWIGLYVEWQWSLTGSDFYSEGEANFRNWRSGQPNNHQSKNEDCAAMDSQGTWNDMPCSYTKYFICYQDETVDALTYILIREQRSWQQAQRFCRERHKDLVSVRSQRENEKIKNTAKGNEVWIGLYRGNWKWSDQENLSFQNWARGEPNNYGGTEDCAAVFSDDSNRGKWNDNFCNVPYHFFCYDGELNHF</sequence>
<dbReference type="PANTHER" id="PTHR45784:SF5">
    <property type="entry name" value="C-TYPE LECTIN DOMAIN FAMILY 20 MEMBER A-RELATED"/>
    <property type="match status" value="1"/>
</dbReference>